<feature type="region of interest" description="Disordered" evidence="1">
    <location>
        <begin position="1"/>
        <end position="23"/>
    </location>
</feature>
<dbReference type="AlphaFoldDB" id="A0A699TRD2"/>
<organism evidence="2">
    <name type="scientific">Tanacetum cinerariifolium</name>
    <name type="common">Dalmatian daisy</name>
    <name type="synonym">Chrysanthemum cinerariifolium</name>
    <dbReference type="NCBI Taxonomy" id="118510"/>
    <lineage>
        <taxon>Eukaryota</taxon>
        <taxon>Viridiplantae</taxon>
        <taxon>Streptophyta</taxon>
        <taxon>Embryophyta</taxon>
        <taxon>Tracheophyta</taxon>
        <taxon>Spermatophyta</taxon>
        <taxon>Magnoliopsida</taxon>
        <taxon>eudicotyledons</taxon>
        <taxon>Gunneridae</taxon>
        <taxon>Pentapetalae</taxon>
        <taxon>asterids</taxon>
        <taxon>campanulids</taxon>
        <taxon>Asterales</taxon>
        <taxon>Asteraceae</taxon>
        <taxon>Asteroideae</taxon>
        <taxon>Anthemideae</taxon>
        <taxon>Anthemidinae</taxon>
        <taxon>Tanacetum</taxon>
    </lineage>
</organism>
<reference evidence="2" key="1">
    <citation type="journal article" date="2019" name="Sci. Rep.">
        <title>Draft genome of Tanacetum cinerariifolium, the natural source of mosquito coil.</title>
        <authorList>
            <person name="Yamashiro T."/>
            <person name="Shiraishi A."/>
            <person name="Satake H."/>
            <person name="Nakayama K."/>
        </authorList>
    </citation>
    <scope>NUCLEOTIDE SEQUENCE</scope>
</reference>
<name>A0A699TRD2_TANCI</name>
<protein>
    <submittedName>
        <fullName evidence="2">Uncharacterized protein</fullName>
    </submittedName>
</protein>
<accession>A0A699TRD2</accession>
<evidence type="ECO:0000313" key="2">
    <source>
        <dbReference type="EMBL" id="GFD12340.1"/>
    </source>
</evidence>
<dbReference type="EMBL" id="BKCJ011264943">
    <property type="protein sequence ID" value="GFD12340.1"/>
    <property type="molecule type" value="Genomic_DNA"/>
</dbReference>
<gene>
    <name evidence="2" type="ORF">Tci_884309</name>
</gene>
<proteinExistence type="predicted"/>
<sequence length="23" mass="2495">RLPHCLLDRVQSSGSVVSPDSNK</sequence>
<evidence type="ECO:0000256" key="1">
    <source>
        <dbReference type="SAM" id="MobiDB-lite"/>
    </source>
</evidence>
<comment type="caution">
    <text evidence="2">The sequence shown here is derived from an EMBL/GenBank/DDBJ whole genome shotgun (WGS) entry which is preliminary data.</text>
</comment>
<feature type="non-terminal residue" evidence="2">
    <location>
        <position position="1"/>
    </location>
</feature>
<feature type="compositionally biased region" description="Polar residues" evidence="1">
    <location>
        <begin position="10"/>
        <end position="23"/>
    </location>
</feature>